<accession>A0AAX1TN76</accession>
<dbReference type="InterPro" id="IPR000644">
    <property type="entry name" value="CBS_dom"/>
</dbReference>
<dbReference type="SUPFAM" id="SSF54631">
    <property type="entry name" value="CBS-domain pair"/>
    <property type="match status" value="1"/>
</dbReference>
<evidence type="ECO:0000313" key="5">
    <source>
        <dbReference type="Proteomes" id="UP000249008"/>
    </source>
</evidence>
<dbReference type="PANTHER" id="PTHR43080">
    <property type="entry name" value="CBS DOMAIN-CONTAINING PROTEIN CBSX3, MITOCHONDRIAL"/>
    <property type="match status" value="1"/>
</dbReference>
<protein>
    <submittedName>
        <fullName evidence="4">Manganese-dependent inorganic pyrophosphatase</fullName>
    </submittedName>
</protein>
<evidence type="ECO:0000313" key="4">
    <source>
        <dbReference type="EMBL" id="SQJ04240.1"/>
    </source>
</evidence>
<sequence>MKKVKDVYNKNIVTIGKDTHLGDIIFIMKNQGFGKLPVVDGDKVIGVVTREDILIKEGKTPLPPVIAFWEVMIALPNSKGYKESLKKFISFKVEDIMQKDFYTAELNDDLENVITNMLNKGYNYVLVMENEKLVGIVTKSDLINKCY</sequence>
<evidence type="ECO:0000259" key="3">
    <source>
        <dbReference type="PROSITE" id="PS51371"/>
    </source>
</evidence>
<evidence type="ECO:0000256" key="2">
    <source>
        <dbReference type="PROSITE-ProRule" id="PRU00703"/>
    </source>
</evidence>
<reference evidence="4 5" key="1">
    <citation type="submission" date="2018-06" db="EMBL/GenBank/DDBJ databases">
        <authorList>
            <consortium name="Pathogen Informatics"/>
            <person name="Doyle S."/>
        </authorList>
    </citation>
    <scope>NUCLEOTIDE SEQUENCE [LARGE SCALE GENOMIC DNA]</scope>
    <source>
        <strain evidence="4 5">NCTC12112</strain>
    </source>
</reference>
<dbReference type="Proteomes" id="UP000249008">
    <property type="component" value="Chromosome 1"/>
</dbReference>
<dbReference type="EMBL" id="LS483487">
    <property type="protein sequence ID" value="SQJ04240.1"/>
    <property type="molecule type" value="Genomic_DNA"/>
</dbReference>
<proteinExistence type="predicted"/>
<dbReference type="PANTHER" id="PTHR43080:SF2">
    <property type="entry name" value="CBS DOMAIN-CONTAINING PROTEIN"/>
    <property type="match status" value="1"/>
</dbReference>
<dbReference type="KEGG" id="ful:C4N20_16330"/>
<dbReference type="RefSeq" id="WP_005982235.1">
    <property type="nucleotide sequence ID" value="NZ_BAABXY010000001.1"/>
</dbReference>
<dbReference type="PROSITE" id="PS51371">
    <property type="entry name" value="CBS"/>
    <property type="match status" value="2"/>
</dbReference>
<organism evidence="4 5">
    <name type="scientific">Fusobacterium ulcerans</name>
    <dbReference type="NCBI Taxonomy" id="861"/>
    <lineage>
        <taxon>Bacteria</taxon>
        <taxon>Fusobacteriati</taxon>
        <taxon>Fusobacteriota</taxon>
        <taxon>Fusobacteriia</taxon>
        <taxon>Fusobacteriales</taxon>
        <taxon>Fusobacteriaceae</taxon>
        <taxon>Fusobacterium</taxon>
    </lineage>
</organism>
<dbReference type="GeneID" id="78456397"/>
<dbReference type="SMART" id="SM00116">
    <property type="entry name" value="CBS"/>
    <property type="match status" value="2"/>
</dbReference>
<dbReference type="Pfam" id="PF00571">
    <property type="entry name" value="CBS"/>
    <property type="match status" value="2"/>
</dbReference>
<feature type="domain" description="CBS" evidence="3">
    <location>
        <begin position="97"/>
        <end position="147"/>
    </location>
</feature>
<feature type="domain" description="CBS" evidence="3">
    <location>
        <begin position="8"/>
        <end position="65"/>
    </location>
</feature>
<evidence type="ECO:0000256" key="1">
    <source>
        <dbReference type="ARBA" id="ARBA00023122"/>
    </source>
</evidence>
<dbReference type="Gene3D" id="3.10.580.10">
    <property type="entry name" value="CBS-domain"/>
    <property type="match status" value="1"/>
</dbReference>
<gene>
    <name evidence="4" type="ORF">NCTC12112_01859</name>
</gene>
<name>A0AAX1TN76_9FUSO</name>
<dbReference type="AlphaFoldDB" id="A0AAX1TN76"/>
<dbReference type="InterPro" id="IPR051257">
    <property type="entry name" value="Diverse_CBS-Domain"/>
</dbReference>
<keyword evidence="1 2" id="KW-0129">CBS domain</keyword>
<dbReference type="InterPro" id="IPR046342">
    <property type="entry name" value="CBS_dom_sf"/>
</dbReference>